<reference evidence="1 2" key="1">
    <citation type="journal article" date="2012" name="Eukaryot. Cell">
        <title>Genome sequence of the fungus Glarea lozoyensis: the first genome sequence of a species from the Helotiaceae family.</title>
        <authorList>
            <person name="Youssar L."/>
            <person name="Gruening B.A."/>
            <person name="Erxleben A."/>
            <person name="Guenther S."/>
            <person name="Huettel W."/>
        </authorList>
    </citation>
    <scope>NUCLEOTIDE SEQUENCE [LARGE SCALE GENOMIC DNA]</scope>
    <source>
        <strain evidence="2">ATCC 74030 / MF5533</strain>
    </source>
</reference>
<dbReference type="HOGENOM" id="CLU_1959813_0_0_1"/>
<keyword evidence="2" id="KW-1185">Reference proteome</keyword>
<protein>
    <submittedName>
        <fullName evidence="1">Uncharacterized protein</fullName>
    </submittedName>
</protein>
<dbReference type="EMBL" id="AGUE01000043">
    <property type="protein sequence ID" value="EHL01910.1"/>
    <property type="molecule type" value="Genomic_DNA"/>
</dbReference>
<comment type="caution">
    <text evidence="1">The sequence shown here is derived from an EMBL/GenBank/DDBJ whole genome shotgun (WGS) entry which is preliminary data.</text>
</comment>
<sequence length="128" mass="14645">MRSLLEQFNFNPKEESGFRVRRLLDRIPEALEVAGSSNPEVGRDHMVFAIHPMKVRLEMKAFFNSGKHSIDNRTGPNLEWSSIVLWWRQFYCIVRHNSLPCFTVCKVGIVVDVYAALVESLKTLPAGP</sequence>
<organism evidence="1 2">
    <name type="scientific">Glarea lozoyensis (strain ATCC 74030 / MF5533)</name>
    <dbReference type="NCBI Taxonomy" id="1104152"/>
    <lineage>
        <taxon>Eukaryota</taxon>
        <taxon>Fungi</taxon>
        <taxon>Dikarya</taxon>
        <taxon>Ascomycota</taxon>
        <taxon>Pezizomycotina</taxon>
        <taxon>Leotiomycetes</taxon>
        <taxon>Helotiales</taxon>
        <taxon>Helotiaceae</taxon>
        <taxon>Glarea</taxon>
    </lineage>
</organism>
<dbReference type="InParanoid" id="H0EHV4"/>
<evidence type="ECO:0000313" key="2">
    <source>
        <dbReference type="Proteomes" id="UP000005446"/>
    </source>
</evidence>
<accession>H0EHV4</accession>
<gene>
    <name evidence="1" type="ORF">M7I_2093</name>
</gene>
<evidence type="ECO:0000313" key="1">
    <source>
        <dbReference type="EMBL" id="EHL01910.1"/>
    </source>
</evidence>
<dbReference type="Proteomes" id="UP000005446">
    <property type="component" value="Unassembled WGS sequence"/>
</dbReference>
<name>H0EHV4_GLAL7</name>
<proteinExistence type="predicted"/>
<dbReference type="AlphaFoldDB" id="H0EHV4"/>